<dbReference type="PANTHER" id="PTHR44169:SF6">
    <property type="entry name" value="NADPH-DEPENDENT 1-ACYLDIHYDROXYACETONE PHOSPHATE REDUCTASE"/>
    <property type="match status" value="1"/>
</dbReference>
<keyword evidence="2" id="KW-0560">Oxidoreductase</keyword>
<feature type="non-terminal residue" evidence="3">
    <location>
        <position position="1"/>
    </location>
</feature>
<gene>
    <name evidence="3" type="ORF">S03H2_55894</name>
</gene>
<dbReference type="Gene3D" id="3.40.50.720">
    <property type="entry name" value="NAD(P)-binding Rossmann-like Domain"/>
    <property type="match status" value="1"/>
</dbReference>
<dbReference type="PANTHER" id="PTHR44169">
    <property type="entry name" value="NADPH-DEPENDENT 1-ACYLDIHYDROXYACETONE PHOSPHATE REDUCTASE"/>
    <property type="match status" value="1"/>
</dbReference>
<dbReference type="InterPro" id="IPR036291">
    <property type="entry name" value="NAD(P)-bd_dom_sf"/>
</dbReference>
<evidence type="ECO:0000313" key="3">
    <source>
        <dbReference type="EMBL" id="GAH83922.1"/>
    </source>
</evidence>
<dbReference type="GO" id="GO:0016491">
    <property type="term" value="F:oxidoreductase activity"/>
    <property type="evidence" value="ECO:0007669"/>
    <property type="project" value="UniProtKB-KW"/>
</dbReference>
<dbReference type="CDD" id="cd05233">
    <property type="entry name" value="SDR_c"/>
    <property type="match status" value="1"/>
</dbReference>
<evidence type="ECO:0000256" key="2">
    <source>
        <dbReference type="ARBA" id="ARBA00023002"/>
    </source>
</evidence>
<evidence type="ECO:0000256" key="1">
    <source>
        <dbReference type="ARBA" id="ARBA00006484"/>
    </source>
</evidence>
<comment type="similarity">
    <text evidence="1">Belongs to the short-chain dehydrogenases/reductases (SDR) family.</text>
</comment>
<evidence type="ECO:0008006" key="4">
    <source>
        <dbReference type="Google" id="ProtNLM"/>
    </source>
</evidence>
<comment type="caution">
    <text evidence="3">The sequence shown here is derived from an EMBL/GenBank/DDBJ whole genome shotgun (WGS) entry which is preliminary data.</text>
</comment>
<accession>X1IQE4</accession>
<dbReference type="EMBL" id="BARU01035740">
    <property type="protein sequence ID" value="GAH83922.1"/>
    <property type="molecule type" value="Genomic_DNA"/>
</dbReference>
<dbReference type="Pfam" id="PF00106">
    <property type="entry name" value="adh_short"/>
    <property type="match status" value="1"/>
</dbReference>
<dbReference type="PRINTS" id="PR00081">
    <property type="entry name" value="GDHRDH"/>
</dbReference>
<proteinExistence type="inferred from homology"/>
<dbReference type="InterPro" id="IPR002347">
    <property type="entry name" value="SDR_fam"/>
</dbReference>
<sequence length="127" mass="13774">LPLDLQDRASIDGMVSTTMEQFGRIDILVNNAAVGSASVAHYADPEKLDQAMVEINTLGVLFCIQAVIPIMVEQNYGKIINVSSVGGGVTVFPKFRASDGMSKCAVAFLSRQIVADYPHHRIYFSNP</sequence>
<protein>
    <recommendedName>
        <fullName evidence="4">Short-chain dehydrogenase/reductase SDR</fullName>
    </recommendedName>
</protein>
<dbReference type="AlphaFoldDB" id="X1IQE4"/>
<dbReference type="SUPFAM" id="SSF51735">
    <property type="entry name" value="NAD(P)-binding Rossmann-fold domains"/>
    <property type="match status" value="1"/>
</dbReference>
<reference evidence="3" key="1">
    <citation type="journal article" date="2014" name="Front. Microbiol.">
        <title>High frequency of phylogenetically diverse reductive dehalogenase-homologous genes in deep subseafloor sedimentary metagenomes.</title>
        <authorList>
            <person name="Kawai M."/>
            <person name="Futagami T."/>
            <person name="Toyoda A."/>
            <person name="Takaki Y."/>
            <person name="Nishi S."/>
            <person name="Hori S."/>
            <person name="Arai W."/>
            <person name="Tsubouchi T."/>
            <person name="Morono Y."/>
            <person name="Uchiyama I."/>
            <person name="Ito T."/>
            <person name="Fujiyama A."/>
            <person name="Inagaki F."/>
            <person name="Takami H."/>
        </authorList>
    </citation>
    <scope>NUCLEOTIDE SEQUENCE</scope>
    <source>
        <strain evidence="3">Expedition CK06-06</strain>
    </source>
</reference>
<dbReference type="PRINTS" id="PR00080">
    <property type="entry name" value="SDRFAMILY"/>
</dbReference>
<organism evidence="3">
    <name type="scientific">marine sediment metagenome</name>
    <dbReference type="NCBI Taxonomy" id="412755"/>
    <lineage>
        <taxon>unclassified sequences</taxon>
        <taxon>metagenomes</taxon>
        <taxon>ecological metagenomes</taxon>
    </lineage>
</organism>
<name>X1IQE4_9ZZZZ</name>